<dbReference type="Pfam" id="PF08734">
    <property type="entry name" value="GYD"/>
    <property type="match status" value="1"/>
</dbReference>
<dbReference type="InterPro" id="IPR014845">
    <property type="entry name" value="GYD/TTHA1554"/>
</dbReference>
<dbReference type="RefSeq" id="WP_243066325.1">
    <property type="nucleotide sequence ID" value="NZ_JAIVFK010000084.1"/>
</dbReference>
<organism evidence="1 2">
    <name type="scientific">Candidatus Rhodoblastus alkanivorans</name>
    <dbReference type="NCBI Taxonomy" id="2954117"/>
    <lineage>
        <taxon>Bacteria</taxon>
        <taxon>Pseudomonadati</taxon>
        <taxon>Pseudomonadota</taxon>
        <taxon>Alphaproteobacteria</taxon>
        <taxon>Hyphomicrobiales</taxon>
        <taxon>Rhodoblastaceae</taxon>
        <taxon>Rhodoblastus</taxon>
    </lineage>
</organism>
<accession>A0ABS9Z4K3</accession>
<dbReference type="EMBL" id="JAIVFP010000001">
    <property type="protein sequence ID" value="MCI4682305.1"/>
    <property type="molecule type" value="Genomic_DNA"/>
</dbReference>
<sequence>MSTYITAMNWTEHGLREINHSPERLDAAKALAKQLGGEMKQFFMTMGEYDMVAISEFPDDKAAGQFMLRLSMAGAVRGKTLKAFPETEYREIMKSLG</sequence>
<gene>
    <name evidence="1" type="ORF">K2U94_05955</name>
</gene>
<dbReference type="Proteomes" id="UP001139104">
    <property type="component" value="Unassembled WGS sequence"/>
</dbReference>
<keyword evidence="2" id="KW-1185">Reference proteome</keyword>
<comment type="caution">
    <text evidence="1">The sequence shown here is derived from an EMBL/GenBank/DDBJ whole genome shotgun (WGS) entry which is preliminary data.</text>
</comment>
<proteinExistence type="predicted"/>
<reference evidence="1" key="1">
    <citation type="journal article" date="2022" name="ISME J.">
        <title>Identification of active gaseous-alkane degraders at natural gas seeps.</title>
        <authorList>
            <person name="Farhan Ul Haque M."/>
            <person name="Hernandez M."/>
            <person name="Crombie A.T."/>
            <person name="Murrell J.C."/>
        </authorList>
    </citation>
    <scope>NUCLEOTIDE SEQUENCE</scope>
    <source>
        <strain evidence="1">PC2</strain>
    </source>
</reference>
<protein>
    <submittedName>
        <fullName evidence="1">GYD domain-containing protein</fullName>
    </submittedName>
</protein>
<name>A0ABS9Z4K3_9HYPH</name>
<evidence type="ECO:0000313" key="1">
    <source>
        <dbReference type="EMBL" id="MCI4682305.1"/>
    </source>
</evidence>
<evidence type="ECO:0000313" key="2">
    <source>
        <dbReference type="Proteomes" id="UP001139104"/>
    </source>
</evidence>